<keyword evidence="1" id="KW-0472">Membrane</keyword>
<evidence type="ECO:0000256" key="1">
    <source>
        <dbReference type="SAM" id="Phobius"/>
    </source>
</evidence>
<evidence type="ECO:0000313" key="2">
    <source>
        <dbReference type="EMBL" id="PKR90149.1"/>
    </source>
</evidence>
<sequence>MQTDDLITLLARDARVRVRFGPLFLSALAIGVVLSAGLLLSTYGVRDNMSEAIGTPRVAFKLGLTLLLATTATRLAFRIGKPGVSLRSASMSLILPLVLLLAGIATELFVLPREAWGASMKGLHWSFCLVFVPTLSIAPLAALLYSVRQGAPEHPGMAGAAAGLAAGGIAAAIYAWHCPDDSPLFVATWYTIAIAIVTAAGFLIGRRFLRW</sequence>
<keyword evidence="3" id="KW-1185">Reference proteome</keyword>
<organism evidence="2 3">
    <name type="scientific">Pleomorphomonas diazotrophica</name>
    <dbReference type="NCBI Taxonomy" id="1166257"/>
    <lineage>
        <taxon>Bacteria</taxon>
        <taxon>Pseudomonadati</taxon>
        <taxon>Pseudomonadota</taxon>
        <taxon>Alphaproteobacteria</taxon>
        <taxon>Hyphomicrobiales</taxon>
        <taxon>Pleomorphomonadaceae</taxon>
        <taxon>Pleomorphomonas</taxon>
    </lineage>
</organism>
<keyword evidence="1" id="KW-1133">Transmembrane helix</keyword>
<evidence type="ECO:0000313" key="3">
    <source>
        <dbReference type="Proteomes" id="UP000233491"/>
    </source>
</evidence>
<feature type="transmembrane region" description="Helical" evidence="1">
    <location>
        <begin position="183"/>
        <end position="205"/>
    </location>
</feature>
<gene>
    <name evidence="2" type="ORF">CXZ10_01795</name>
</gene>
<name>A0A1I4R716_9HYPH</name>
<feature type="transmembrane region" description="Helical" evidence="1">
    <location>
        <begin position="89"/>
        <end position="111"/>
    </location>
</feature>
<dbReference type="Pfam" id="PF06532">
    <property type="entry name" value="NrsF"/>
    <property type="match status" value="1"/>
</dbReference>
<protein>
    <submittedName>
        <fullName evidence="2">DUF1109 domain-containing protein</fullName>
    </submittedName>
</protein>
<reference evidence="2 3" key="1">
    <citation type="submission" date="2017-12" db="EMBL/GenBank/DDBJ databases">
        <title>Anaerobic carbon monoxide metabolism by Pleomorphomonas carboxyditropha sp. nov., a new mesophilic hydrogenogenic carboxidotroph.</title>
        <authorList>
            <person name="Esquivel-Elizondo S."/>
            <person name="Krajmalnik-Brown R."/>
        </authorList>
    </citation>
    <scope>NUCLEOTIDE SEQUENCE [LARGE SCALE GENOMIC DNA]</scope>
    <source>
        <strain evidence="2 3">R5-392</strain>
    </source>
</reference>
<dbReference type="RefSeq" id="WP_101287246.1">
    <property type="nucleotide sequence ID" value="NZ_FOUQ01000001.1"/>
</dbReference>
<dbReference type="AlphaFoldDB" id="A0A1I4R716"/>
<proteinExistence type="predicted"/>
<dbReference type="InterPro" id="IPR009495">
    <property type="entry name" value="NrsF"/>
</dbReference>
<feature type="transmembrane region" description="Helical" evidence="1">
    <location>
        <begin position="20"/>
        <end position="46"/>
    </location>
</feature>
<comment type="caution">
    <text evidence="2">The sequence shown here is derived from an EMBL/GenBank/DDBJ whole genome shotgun (WGS) entry which is preliminary data.</text>
</comment>
<feature type="transmembrane region" description="Helical" evidence="1">
    <location>
        <begin position="58"/>
        <end position="77"/>
    </location>
</feature>
<dbReference type="Proteomes" id="UP000233491">
    <property type="component" value="Unassembled WGS sequence"/>
</dbReference>
<feature type="transmembrane region" description="Helical" evidence="1">
    <location>
        <begin position="157"/>
        <end position="177"/>
    </location>
</feature>
<accession>A0A1I4R716</accession>
<dbReference type="EMBL" id="PJNW01000002">
    <property type="protein sequence ID" value="PKR90149.1"/>
    <property type="molecule type" value="Genomic_DNA"/>
</dbReference>
<feature type="transmembrane region" description="Helical" evidence="1">
    <location>
        <begin position="123"/>
        <end position="145"/>
    </location>
</feature>
<keyword evidence="1" id="KW-0812">Transmembrane</keyword>
<dbReference type="OrthoDB" id="9816468at2"/>